<evidence type="ECO:0000259" key="7">
    <source>
        <dbReference type="PROSITE" id="PS50157"/>
    </source>
</evidence>
<feature type="compositionally biased region" description="Low complexity" evidence="6">
    <location>
        <begin position="251"/>
        <end position="277"/>
    </location>
</feature>
<feature type="domain" description="C2H2-type" evidence="7">
    <location>
        <begin position="110"/>
        <end position="137"/>
    </location>
</feature>
<evidence type="ECO:0000256" key="1">
    <source>
        <dbReference type="ARBA" id="ARBA00022723"/>
    </source>
</evidence>
<protein>
    <recommendedName>
        <fullName evidence="7">C2H2-type domain-containing protein</fullName>
    </recommendedName>
</protein>
<feature type="compositionally biased region" description="Pro residues" evidence="6">
    <location>
        <begin position="64"/>
        <end position="78"/>
    </location>
</feature>
<dbReference type="PROSITE" id="PS50157">
    <property type="entry name" value="ZINC_FINGER_C2H2_2"/>
    <property type="match status" value="3"/>
</dbReference>
<reference evidence="8" key="3">
    <citation type="submission" date="2025-08" db="UniProtKB">
        <authorList>
            <consortium name="Ensembl"/>
        </authorList>
    </citation>
    <scope>IDENTIFICATION</scope>
</reference>
<proteinExistence type="predicted"/>
<dbReference type="AlphaFoldDB" id="A0A3P9A2K3"/>
<dbReference type="GO" id="GO:0008270">
    <property type="term" value="F:zinc ion binding"/>
    <property type="evidence" value="ECO:0007669"/>
    <property type="project" value="UniProtKB-KW"/>
</dbReference>
<dbReference type="Gene3D" id="3.30.160.60">
    <property type="entry name" value="Classic Zinc Finger"/>
    <property type="match status" value="3"/>
</dbReference>
<dbReference type="Pfam" id="PF00096">
    <property type="entry name" value="zf-C2H2"/>
    <property type="match status" value="1"/>
</dbReference>
<keyword evidence="9" id="KW-1185">Reference proteome</keyword>
<feature type="region of interest" description="Disordered" evidence="6">
    <location>
        <begin position="54"/>
        <end position="92"/>
    </location>
</feature>
<accession>A0A3P9A2K3</accession>
<evidence type="ECO:0000256" key="2">
    <source>
        <dbReference type="ARBA" id="ARBA00022737"/>
    </source>
</evidence>
<dbReference type="GeneTree" id="ENSGT00940000156063"/>
<dbReference type="PANTHER" id="PTHR24379">
    <property type="entry name" value="KRAB AND ZINC FINGER DOMAIN-CONTAINING"/>
    <property type="match status" value="1"/>
</dbReference>
<dbReference type="STRING" id="8010.ENSELUP00000035395"/>
<name>A0A3P9A2K3_ESOLU</name>
<reference evidence="8" key="4">
    <citation type="submission" date="2025-09" db="UniProtKB">
        <authorList>
            <consortium name="Ensembl"/>
        </authorList>
    </citation>
    <scope>IDENTIFICATION</scope>
</reference>
<reference evidence="9" key="1">
    <citation type="journal article" date="2014" name="PLoS ONE">
        <title>The genome and linkage map of the northern pike (Esox lucius): conserved synteny revealed between the salmonid sister group and the Neoteleostei.</title>
        <authorList>
            <person name="Rondeau E.B."/>
            <person name="Minkley D.R."/>
            <person name="Leong J.S."/>
            <person name="Messmer A.M."/>
            <person name="Jantzen J.R."/>
            <person name="von Schalburg K.R."/>
            <person name="Lemon C."/>
            <person name="Bird N.H."/>
            <person name="Koop B.F."/>
        </authorList>
    </citation>
    <scope>NUCLEOTIDE SEQUENCE</scope>
</reference>
<keyword evidence="2" id="KW-0677">Repeat</keyword>
<dbReference type="InterPro" id="IPR036236">
    <property type="entry name" value="Znf_C2H2_sf"/>
</dbReference>
<feature type="domain" description="C2H2-type" evidence="7">
    <location>
        <begin position="138"/>
        <end position="161"/>
    </location>
</feature>
<sequence length="392" mass="43336">MCYPAHRSKTSSPRTYRSKWLPNSSSNYQKRSAKPTIRETATWWASAVRSWRSASDNHPSVHAPSPPPPQRPPPPPEPSTTQRGTVWSRGGTGWSRGGDGLAQWGSEQLYPCSVCGKVFGRQQTLSRHLSLHTEGRGYKCHLCPYAAKCRANLNQHLTIHSVKLVSTDAEQIVRAVTAAEGPERKSCPYYYSCHVCGFQTELNAQFVSHMSLHVDKEQWMYSLCCAVCEYVCVEESNMKTHVSQGHAGLNSRSPLSETKSTSSSLSALSDSLNSSESGDLTHSNEELKNLLAPPSSAGSQSSSGSHSGSGTEEKSEKGFECVFCNFVCKTRTMYERHLQIHLITRMFECDVCHKFLKTPEQLLEHKKCHAVPTGGLKVCEALWGPEQMNGAI</sequence>
<organism evidence="8 9">
    <name type="scientific">Esox lucius</name>
    <name type="common">Northern pike</name>
    <dbReference type="NCBI Taxonomy" id="8010"/>
    <lineage>
        <taxon>Eukaryota</taxon>
        <taxon>Metazoa</taxon>
        <taxon>Chordata</taxon>
        <taxon>Craniata</taxon>
        <taxon>Vertebrata</taxon>
        <taxon>Euteleostomi</taxon>
        <taxon>Actinopterygii</taxon>
        <taxon>Neopterygii</taxon>
        <taxon>Teleostei</taxon>
        <taxon>Protacanthopterygii</taxon>
        <taxon>Esociformes</taxon>
        <taxon>Esocidae</taxon>
        <taxon>Esox</taxon>
    </lineage>
</organism>
<evidence type="ECO:0000256" key="6">
    <source>
        <dbReference type="SAM" id="MobiDB-lite"/>
    </source>
</evidence>
<feature type="domain" description="C2H2-type" evidence="7">
    <location>
        <begin position="347"/>
        <end position="370"/>
    </location>
</feature>
<keyword evidence="4" id="KW-0862">Zinc</keyword>
<evidence type="ECO:0000256" key="5">
    <source>
        <dbReference type="PROSITE-ProRule" id="PRU00042"/>
    </source>
</evidence>
<keyword evidence="1" id="KW-0479">Metal-binding</keyword>
<feature type="compositionally biased region" description="Polar residues" evidence="6">
    <location>
        <begin position="10"/>
        <end position="30"/>
    </location>
</feature>
<keyword evidence="3 5" id="KW-0863">Zinc-finger</keyword>
<dbReference type="FunFam" id="3.30.160.60:FF:001773">
    <property type="entry name" value="zinc finger protein 827 isoform X1"/>
    <property type="match status" value="1"/>
</dbReference>
<dbReference type="Ensembl" id="ENSELUT00000023092.3">
    <property type="protein sequence ID" value="ENSELUP00000035395.2"/>
    <property type="gene ID" value="ENSELUG00000014353.3"/>
</dbReference>
<evidence type="ECO:0000256" key="4">
    <source>
        <dbReference type="ARBA" id="ARBA00022833"/>
    </source>
</evidence>
<evidence type="ECO:0000313" key="8">
    <source>
        <dbReference type="Ensembl" id="ENSELUP00000035395.2"/>
    </source>
</evidence>
<feature type="compositionally biased region" description="Low complexity" evidence="6">
    <location>
        <begin position="295"/>
        <end position="310"/>
    </location>
</feature>
<feature type="region of interest" description="Disordered" evidence="6">
    <location>
        <begin position="244"/>
        <end position="313"/>
    </location>
</feature>
<gene>
    <name evidence="8" type="primary">ZNF827</name>
</gene>
<dbReference type="Bgee" id="ENSELUG00000014353">
    <property type="expression patterns" value="Expressed in heart and 14 other cell types or tissues"/>
</dbReference>
<dbReference type="SMART" id="SM00355">
    <property type="entry name" value="ZnF_C2H2"/>
    <property type="match status" value="6"/>
</dbReference>
<feature type="region of interest" description="Disordered" evidence="6">
    <location>
        <begin position="1"/>
        <end position="38"/>
    </location>
</feature>
<dbReference type="Proteomes" id="UP000265140">
    <property type="component" value="Chromosome 25"/>
</dbReference>
<evidence type="ECO:0000313" key="9">
    <source>
        <dbReference type="Proteomes" id="UP000265140"/>
    </source>
</evidence>
<dbReference type="InterPro" id="IPR013087">
    <property type="entry name" value="Znf_C2H2_type"/>
</dbReference>
<reference evidence="8" key="2">
    <citation type="submission" date="2020-02" db="EMBL/GenBank/DDBJ databases">
        <title>Esox lucius (northern pike) genome, fEsoLuc1, primary haplotype.</title>
        <authorList>
            <person name="Myers G."/>
            <person name="Karagic N."/>
            <person name="Meyer A."/>
            <person name="Pippel M."/>
            <person name="Reichard M."/>
            <person name="Winkler S."/>
            <person name="Tracey A."/>
            <person name="Sims Y."/>
            <person name="Howe K."/>
            <person name="Rhie A."/>
            <person name="Formenti G."/>
            <person name="Durbin R."/>
            <person name="Fedrigo O."/>
            <person name="Jarvis E.D."/>
        </authorList>
    </citation>
    <scope>NUCLEOTIDE SEQUENCE [LARGE SCALE GENOMIC DNA]</scope>
</reference>
<dbReference type="SUPFAM" id="SSF57667">
    <property type="entry name" value="beta-beta-alpha zinc fingers"/>
    <property type="match status" value="2"/>
</dbReference>
<evidence type="ECO:0000256" key="3">
    <source>
        <dbReference type="ARBA" id="ARBA00022771"/>
    </source>
</evidence>
<dbReference type="PROSITE" id="PS00028">
    <property type="entry name" value="ZINC_FINGER_C2H2_1"/>
    <property type="match status" value="3"/>
</dbReference>
<dbReference type="PANTHER" id="PTHR24379:SF121">
    <property type="entry name" value="C2H2-TYPE DOMAIN-CONTAINING PROTEIN"/>
    <property type="match status" value="1"/>
</dbReference>
<feature type="compositionally biased region" description="Low complexity" evidence="6">
    <location>
        <begin position="79"/>
        <end position="89"/>
    </location>
</feature>
<dbReference type="FunFam" id="3.30.160.60:FF:000415">
    <property type="entry name" value="Zinc finger protein 827"/>
    <property type="match status" value="1"/>
</dbReference>